<comment type="subunit">
    <text evidence="6">Homodimer.</text>
</comment>
<organism evidence="9 10">
    <name type="scientific">Bacillus cereus</name>
    <dbReference type="NCBI Taxonomy" id="1396"/>
    <lineage>
        <taxon>Bacteria</taxon>
        <taxon>Bacillati</taxon>
        <taxon>Bacillota</taxon>
        <taxon>Bacilli</taxon>
        <taxon>Bacillales</taxon>
        <taxon>Bacillaceae</taxon>
        <taxon>Bacillus</taxon>
        <taxon>Bacillus cereus group</taxon>
    </lineage>
</organism>
<evidence type="ECO:0000313" key="9">
    <source>
        <dbReference type="EMBL" id="KZD71225.1"/>
    </source>
</evidence>
<keyword evidence="2 6" id="KW-0547">Nucleotide-binding</keyword>
<evidence type="ECO:0000313" key="10">
    <source>
        <dbReference type="Proteomes" id="UP000076482"/>
    </source>
</evidence>
<comment type="subcellular location">
    <subcellularLocation>
        <location evidence="6">Cytoplasm</location>
    </subcellularLocation>
</comment>
<dbReference type="InterPro" id="IPR010935">
    <property type="entry name" value="SMC_hinge"/>
</dbReference>
<comment type="caution">
    <text evidence="9">The sequence shown here is derived from an EMBL/GenBank/DDBJ whole genome shotgun (WGS) entry which is preliminary data.</text>
</comment>
<dbReference type="InterPro" id="IPR036277">
    <property type="entry name" value="SMC_hinge_sf"/>
</dbReference>
<dbReference type="PIRSF" id="PIRSF005719">
    <property type="entry name" value="SMC"/>
    <property type="match status" value="1"/>
</dbReference>
<dbReference type="Gene3D" id="3.30.70.1620">
    <property type="match status" value="1"/>
</dbReference>
<evidence type="ECO:0000256" key="3">
    <source>
        <dbReference type="ARBA" id="ARBA00022840"/>
    </source>
</evidence>
<keyword evidence="4 6" id="KW-0175">Coiled coil</keyword>
<dbReference type="GO" id="GO:0006260">
    <property type="term" value="P:DNA replication"/>
    <property type="evidence" value="ECO:0007669"/>
    <property type="project" value="UniProtKB-UniRule"/>
</dbReference>
<feature type="region of interest" description="Disordered" evidence="7">
    <location>
        <begin position="959"/>
        <end position="985"/>
    </location>
</feature>
<evidence type="ECO:0000256" key="7">
    <source>
        <dbReference type="SAM" id="MobiDB-lite"/>
    </source>
</evidence>
<keyword evidence="1 6" id="KW-0963">Cytoplasm</keyword>
<keyword evidence="3 6" id="KW-0067">ATP-binding</keyword>
<sequence>MIKCLIIEGFKSFADKTVIEFSKGMTAVIGPNGSGKSNVTDAIRWVLGEESAKSLRGGKMEDVIFSGSENRSPMQQASVTIVIDNGNGMFPDSFGVDIRVQRLLRTTKSSKVSEFFINEQPCRLKDIHNLFQDSGIGSDSYSMIGQGEVQKLISTDKEVRRSIFEEAAGIVKLKQQKHRALKKMKETEQVLLRLSDILKALNDQLTPLKKQSEKAIQYKEYEESLRSIEMDFYIREYTQLNEKLTEIQSEHKQSETELNEFIAELDTTSELFSIEKTENEKLQEELFNLQSQVTAQTKQVEESHSNLRLLLQKLSHTQEKKEQFQQQLQSFEEKYSLSSDDVIGKQEELKVLSQSIEALNNEIHSTVQQISKSESNLSMIQIRYDQKKEETISVYNDLSIQQERKETHEQERQKLWMHIESLEKRQKETVKEQIEIRTEGESLSSNYNKTLSALEDAVMDEANISQEREVITSDIQCLVEEHKQVETKRMRATSEKEQLERIVLNHEGYYEGVKHVLNEGDKSLKGILGSVASIIQMPETYEKAIEELLQGSMQHIITETEDDAKKAVRWLETQQKGRATFLPLKLAKQQSFSPAEQQAIQSEPALKYALDAATFDPKFRPIMQMLLGRCLIADNLDSAINFVKSNRFHLKIATTEGQVVQASSITGGRTKSKNHLFSQRRRLKSLQEEAGHLETKFNDLTNTINSKKNLLSLKVKEHEEQQQKLMNLKQQQQTLHTQLAVWEQKEQRSNDSLEVLAMEEQDKRVEWSEISEKIDSLRQVIQSNQFRHSKLQEELDTCSAQVQTEGKNTQELQEKKTQVLMELSRLQEEEKQTEIALSHFGNQSDEVKIQLEYLVSEQNRLSVEEVTLQKDVKSAEEQNTEEQNSLKLNEEEVEKLREHIQAHNSALSDTEVKLVALRENKDSKEKQVHSLEVSMSKRETQIEQIVTALQETYELEIDSLEKRPPLSPEEHKKNKSEMSSLKSKLQSLGTVNPLAPAEYKELLSRYEEQKEQFDDMEKAEKDLKTLLQDVHNEMLKRFTTSFEEVSDNFSKMFSDFFGGGKGKLSLVDPKNPLESPIDIIAQPPGKKLTNINLLSGGEKSLVAVVIVFSILTAKPSPFVILDEIDAPLDEANILKFSRYLRKFAHQSQFIIITHRKNTMMVVDNVYGVTQQNPGVSILFPLTLEDLDEKYVV</sequence>
<dbReference type="Pfam" id="PF02463">
    <property type="entry name" value="SMC_N"/>
    <property type="match status" value="2"/>
</dbReference>
<comment type="similarity">
    <text evidence="6">Belongs to the SMC family.</text>
</comment>
<evidence type="ECO:0000256" key="1">
    <source>
        <dbReference type="ARBA" id="ARBA00022490"/>
    </source>
</evidence>
<accession>A0A164QF26</accession>
<dbReference type="Gene3D" id="1.20.1060.20">
    <property type="match status" value="1"/>
</dbReference>
<dbReference type="SMART" id="SM00968">
    <property type="entry name" value="SMC_hinge"/>
    <property type="match status" value="1"/>
</dbReference>
<protein>
    <recommendedName>
        <fullName evidence="6">Chromosome partition protein Smc</fullName>
    </recommendedName>
</protein>
<feature type="compositionally biased region" description="Basic and acidic residues" evidence="7">
    <location>
        <begin position="959"/>
        <end position="976"/>
    </location>
</feature>
<dbReference type="SUPFAM" id="SSF75553">
    <property type="entry name" value="Smc hinge domain"/>
    <property type="match status" value="1"/>
</dbReference>
<dbReference type="Pfam" id="PF06470">
    <property type="entry name" value="SMC_hinge"/>
    <property type="match status" value="1"/>
</dbReference>
<comment type="domain">
    <text evidence="6">Contains large globular domains required for ATP hydrolysis at each terminus and a third globular domain forming a flexible hinge near the middle of the molecule. These domains are separated by coiled-coil structures.</text>
</comment>
<feature type="domain" description="SMC hinge" evidence="8">
    <location>
        <begin position="525"/>
        <end position="643"/>
    </location>
</feature>
<feature type="binding site" evidence="6">
    <location>
        <begin position="31"/>
        <end position="38"/>
    </location>
    <ligand>
        <name>ATP</name>
        <dbReference type="ChEBI" id="CHEBI:30616"/>
    </ligand>
</feature>
<dbReference type="GO" id="GO:0003677">
    <property type="term" value="F:DNA binding"/>
    <property type="evidence" value="ECO:0007669"/>
    <property type="project" value="UniProtKB-UniRule"/>
</dbReference>
<feature type="coiled-coil region" evidence="6">
    <location>
        <begin position="872"/>
        <end position="934"/>
    </location>
</feature>
<dbReference type="GO" id="GO:0016887">
    <property type="term" value="F:ATP hydrolysis activity"/>
    <property type="evidence" value="ECO:0007669"/>
    <property type="project" value="InterPro"/>
</dbReference>
<dbReference type="HAMAP" id="MF_01894">
    <property type="entry name" value="Smc_prok"/>
    <property type="match status" value="1"/>
</dbReference>
<evidence type="ECO:0000259" key="8">
    <source>
        <dbReference type="SMART" id="SM00968"/>
    </source>
</evidence>
<feature type="coiled-coil region" evidence="6">
    <location>
        <begin position="170"/>
        <end position="204"/>
    </location>
</feature>
<dbReference type="InterPro" id="IPR027417">
    <property type="entry name" value="P-loop_NTPase"/>
</dbReference>
<dbReference type="GO" id="GO:0030261">
    <property type="term" value="P:chromosome condensation"/>
    <property type="evidence" value="ECO:0007669"/>
    <property type="project" value="InterPro"/>
</dbReference>
<feature type="coiled-coil region" evidence="6">
    <location>
        <begin position="683"/>
        <end position="745"/>
    </location>
</feature>
<dbReference type="GO" id="GO:0007059">
    <property type="term" value="P:chromosome segregation"/>
    <property type="evidence" value="ECO:0007669"/>
    <property type="project" value="UniProtKB-UniRule"/>
</dbReference>
<dbReference type="RefSeq" id="WP_063260119.1">
    <property type="nucleotide sequence ID" value="NZ_LJKE01000020.1"/>
</dbReference>
<dbReference type="EMBL" id="LJKE01000020">
    <property type="protein sequence ID" value="KZD71225.1"/>
    <property type="molecule type" value="Genomic_DNA"/>
</dbReference>
<dbReference type="SUPFAM" id="SSF52540">
    <property type="entry name" value="P-loop containing nucleoside triphosphate hydrolases"/>
    <property type="match status" value="1"/>
</dbReference>
<name>A0A164QF26_BACCE</name>
<evidence type="ECO:0000256" key="4">
    <source>
        <dbReference type="ARBA" id="ARBA00023054"/>
    </source>
</evidence>
<evidence type="ECO:0000256" key="5">
    <source>
        <dbReference type="ARBA" id="ARBA00023125"/>
    </source>
</evidence>
<feature type="coiled-coil region" evidence="6">
    <location>
        <begin position="999"/>
        <end position="1036"/>
    </location>
</feature>
<reference evidence="9 10" key="1">
    <citation type="submission" date="2015-09" db="EMBL/GenBank/DDBJ databases">
        <title>Bacillus cereus food isolates.</title>
        <authorList>
            <person name="Boekhorst J."/>
        </authorList>
    </citation>
    <scope>NUCLEOTIDE SEQUENCE [LARGE SCALE GENOMIC DNA]</scope>
    <source>
        <strain evidence="9 10">B4088</strain>
    </source>
</reference>
<dbReference type="InterPro" id="IPR011890">
    <property type="entry name" value="SMC_prok"/>
</dbReference>
<dbReference type="InterPro" id="IPR003395">
    <property type="entry name" value="RecF/RecN/SMC_N"/>
</dbReference>
<gene>
    <name evidence="6" type="primary">smc</name>
    <name evidence="9" type="ORF">B4088_0955</name>
</gene>
<dbReference type="AlphaFoldDB" id="A0A164QF26"/>
<proteinExistence type="inferred from homology"/>
<evidence type="ECO:0000256" key="6">
    <source>
        <dbReference type="HAMAP-Rule" id="MF_01894"/>
    </source>
</evidence>
<evidence type="ECO:0000256" key="2">
    <source>
        <dbReference type="ARBA" id="ARBA00022741"/>
    </source>
</evidence>
<dbReference type="PANTHER" id="PTHR43977">
    <property type="entry name" value="STRUCTURAL MAINTENANCE OF CHROMOSOMES PROTEIN 3"/>
    <property type="match status" value="1"/>
</dbReference>
<keyword evidence="5 6" id="KW-0238">DNA-binding</keyword>
<feature type="coiled-coil region" evidence="6">
    <location>
        <begin position="230"/>
        <end position="376"/>
    </location>
</feature>
<dbReference type="Proteomes" id="UP000076482">
    <property type="component" value="Unassembled WGS sequence"/>
</dbReference>
<dbReference type="NCBIfam" id="TIGR02168">
    <property type="entry name" value="SMC_prok_B"/>
    <property type="match status" value="1"/>
</dbReference>
<dbReference type="GO" id="GO:0005524">
    <property type="term" value="F:ATP binding"/>
    <property type="evidence" value="ECO:0007669"/>
    <property type="project" value="UniProtKB-UniRule"/>
</dbReference>
<dbReference type="InterPro" id="IPR024704">
    <property type="entry name" value="SMC"/>
</dbReference>
<comment type="function">
    <text evidence="6">Required for chromosome condensation and partitioning.</text>
</comment>
<dbReference type="Gene3D" id="3.40.50.300">
    <property type="entry name" value="P-loop containing nucleotide triphosphate hydrolases"/>
    <property type="match status" value="2"/>
</dbReference>
<dbReference type="GO" id="GO:0005694">
    <property type="term" value="C:chromosome"/>
    <property type="evidence" value="ECO:0007669"/>
    <property type="project" value="InterPro"/>
</dbReference>
<dbReference type="GO" id="GO:0005737">
    <property type="term" value="C:cytoplasm"/>
    <property type="evidence" value="ECO:0007669"/>
    <property type="project" value="UniProtKB-SubCell"/>
</dbReference>
<dbReference type="GO" id="GO:0007062">
    <property type="term" value="P:sister chromatid cohesion"/>
    <property type="evidence" value="ECO:0007669"/>
    <property type="project" value="InterPro"/>
</dbReference>
<dbReference type="PATRIC" id="fig|1396.535.peg.1024"/>